<feature type="region of interest" description="Disordered" evidence="2">
    <location>
        <begin position="226"/>
        <end position="299"/>
    </location>
</feature>
<feature type="compositionally biased region" description="Basic and acidic residues" evidence="2">
    <location>
        <begin position="482"/>
        <end position="498"/>
    </location>
</feature>
<feature type="region of interest" description="Disordered" evidence="2">
    <location>
        <begin position="526"/>
        <end position="619"/>
    </location>
</feature>
<sequence length="797" mass="88010">MAEVSSVSSDNNSSTSPHLAFTTISNIKLHIPVQLSLSEPNYKKWSRLFRLLILRFNLKGYINGTTRVSSADDTEWYQFDALIQGWILATISDEVSDLVLSNNLTAHALWTAIYNLFHDNKHARAMQLEHRFHTTVKGQLSINEYCRLLKNLSEYLDDVDAPVTEHALVLQVLQGLPHNIRSQVQFLQYQNPLPTFLEVRSALFLVEQQQTDAMYGVGSPSTALLSTGGGGGGGQTGSGYQRDRGGGYGRPRSSGSGGFDGGYGGGYGGRGRHSGGGSGGGNRGRHSGRGGGNQRKPPCKVTNVPFTICLVKAERRGGPLAFDVDCHSQVTQPYRSAFFQGSQPSSSSHSESSSPPVTPLTRRPSQQSNSQAREIIAEDPVPLNQLPGRFNPKVLSWEQWEERLGSLGFLALDVRLVFKESYRVTKKWAERVIKPERVHPEPTKDLEDACEKLLKGDPVTGKPYAYGGWVFRLPNPDGGESATHDAEDDRANSPDGHAEASSPRPDMNFNRMTTIIEDDDDDVQVLHSNRSPLSKPPSPPHFPEMDGATSARCSPIHGQSQKLKSPPATHLSESDRVPSPKKDVKAKGKGTGHSSSQKRKGSHKTSKGEKRKKAGIISEEVGRSIVEPKDQVSELTLLIDSAKSEINDRVEREKKLEEELIAEKDRLKEERAKLVEAERKVAELEDALAQAEETARSKEEAFPDDAAIWAACHHTEVARSIPTNPQDTMDFFKVMYKEPEGKRMITDVGSYGFQCGQNEERSLLYSRLQKRDPSFDPAKMKLPALYKEEPAPPFPLE</sequence>
<dbReference type="AlphaFoldDB" id="A0A484L478"/>
<feature type="compositionally biased region" description="Polar residues" evidence="2">
    <location>
        <begin position="363"/>
        <end position="372"/>
    </location>
</feature>
<dbReference type="PANTHER" id="PTHR47481:SF10">
    <property type="entry name" value="COPIA-LIKE POLYPROTEIN_RETROTRANSPOSON"/>
    <property type="match status" value="1"/>
</dbReference>
<dbReference type="EMBL" id="OOIL02000990">
    <property type="protein sequence ID" value="VFQ71080.1"/>
    <property type="molecule type" value="Genomic_DNA"/>
</dbReference>
<protein>
    <recommendedName>
        <fullName evidence="5">Retrotransposon Copia-like N-terminal domain-containing protein</fullName>
    </recommendedName>
</protein>
<dbReference type="Pfam" id="PF14223">
    <property type="entry name" value="Retrotran_gag_2"/>
    <property type="match status" value="1"/>
</dbReference>
<feature type="compositionally biased region" description="Gly residues" evidence="2">
    <location>
        <begin position="227"/>
        <end position="237"/>
    </location>
</feature>
<feature type="compositionally biased region" description="Basic residues" evidence="2">
    <location>
        <begin position="596"/>
        <end position="614"/>
    </location>
</feature>
<proteinExistence type="predicted"/>
<organism evidence="3 4">
    <name type="scientific">Cuscuta campestris</name>
    <dbReference type="NCBI Taxonomy" id="132261"/>
    <lineage>
        <taxon>Eukaryota</taxon>
        <taxon>Viridiplantae</taxon>
        <taxon>Streptophyta</taxon>
        <taxon>Embryophyta</taxon>
        <taxon>Tracheophyta</taxon>
        <taxon>Spermatophyta</taxon>
        <taxon>Magnoliopsida</taxon>
        <taxon>eudicotyledons</taxon>
        <taxon>Gunneridae</taxon>
        <taxon>Pentapetalae</taxon>
        <taxon>asterids</taxon>
        <taxon>lamiids</taxon>
        <taxon>Solanales</taxon>
        <taxon>Convolvulaceae</taxon>
        <taxon>Cuscuteae</taxon>
        <taxon>Cuscuta</taxon>
        <taxon>Cuscuta subgen. Grammica</taxon>
        <taxon>Cuscuta sect. Cleistogrammica</taxon>
    </lineage>
</organism>
<dbReference type="PANTHER" id="PTHR47481">
    <property type="match status" value="1"/>
</dbReference>
<dbReference type="Proteomes" id="UP000595140">
    <property type="component" value="Unassembled WGS sequence"/>
</dbReference>
<feature type="coiled-coil region" evidence="1">
    <location>
        <begin position="639"/>
        <end position="701"/>
    </location>
</feature>
<name>A0A484L478_9ASTE</name>
<evidence type="ECO:0000256" key="2">
    <source>
        <dbReference type="SAM" id="MobiDB-lite"/>
    </source>
</evidence>
<evidence type="ECO:0000313" key="4">
    <source>
        <dbReference type="Proteomes" id="UP000595140"/>
    </source>
</evidence>
<evidence type="ECO:0000256" key="1">
    <source>
        <dbReference type="SAM" id="Coils"/>
    </source>
</evidence>
<feature type="compositionally biased region" description="Low complexity" evidence="2">
    <location>
        <begin position="342"/>
        <end position="355"/>
    </location>
</feature>
<feature type="region of interest" description="Disordered" evidence="2">
    <location>
        <begin position="475"/>
        <end position="509"/>
    </location>
</feature>
<keyword evidence="1" id="KW-0175">Coiled coil</keyword>
<accession>A0A484L478</accession>
<evidence type="ECO:0000313" key="3">
    <source>
        <dbReference type="EMBL" id="VFQ71080.1"/>
    </source>
</evidence>
<feature type="region of interest" description="Disordered" evidence="2">
    <location>
        <begin position="338"/>
        <end position="382"/>
    </location>
</feature>
<gene>
    <name evidence="3" type="ORF">CCAM_LOCUS12856</name>
</gene>
<feature type="compositionally biased region" description="Basic and acidic residues" evidence="2">
    <location>
        <begin position="572"/>
        <end position="586"/>
    </location>
</feature>
<keyword evidence="4" id="KW-1185">Reference proteome</keyword>
<reference evidence="3 4" key="1">
    <citation type="submission" date="2018-04" db="EMBL/GenBank/DDBJ databases">
        <authorList>
            <person name="Vogel A."/>
        </authorList>
    </citation>
    <scope>NUCLEOTIDE SEQUENCE [LARGE SCALE GENOMIC DNA]</scope>
</reference>
<evidence type="ECO:0008006" key="5">
    <source>
        <dbReference type="Google" id="ProtNLM"/>
    </source>
</evidence>
<feature type="compositionally biased region" description="Gly residues" evidence="2">
    <location>
        <begin position="255"/>
        <end position="282"/>
    </location>
</feature>